<proteinExistence type="predicted"/>
<accession>A0A844ZWN5</accession>
<protein>
    <recommendedName>
        <fullName evidence="1">DUF7662 domain-containing protein</fullName>
    </recommendedName>
</protein>
<dbReference type="OrthoDB" id="3480230at2"/>
<feature type="domain" description="DUF7662" evidence="1">
    <location>
        <begin position="4"/>
        <end position="78"/>
    </location>
</feature>
<organism evidence="2 3">
    <name type="scientific">Pontixanthobacter aquaemixtae</name>
    <dbReference type="NCBI Taxonomy" id="1958940"/>
    <lineage>
        <taxon>Bacteria</taxon>
        <taxon>Pseudomonadati</taxon>
        <taxon>Pseudomonadota</taxon>
        <taxon>Alphaproteobacteria</taxon>
        <taxon>Sphingomonadales</taxon>
        <taxon>Erythrobacteraceae</taxon>
        <taxon>Pontixanthobacter</taxon>
    </lineage>
</organism>
<name>A0A844ZWN5_9SPHN</name>
<dbReference type="Pfam" id="PF24698">
    <property type="entry name" value="DUF7662"/>
    <property type="match status" value="1"/>
</dbReference>
<gene>
    <name evidence="2" type="ORF">GRI41_12515</name>
</gene>
<evidence type="ECO:0000313" key="3">
    <source>
        <dbReference type="Proteomes" id="UP000442714"/>
    </source>
</evidence>
<dbReference type="InterPro" id="IPR056079">
    <property type="entry name" value="DUF7662"/>
</dbReference>
<keyword evidence="3" id="KW-1185">Reference proteome</keyword>
<dbReference type="RefSeq" id="WP_160605325.1">
    <property type="nucleotide sequence ID" value="NZ_WTYX01000002.1"/>
</dbReference>
<sequence>MSKYDPLSNLLADYDGNEVWLTFNQIGDMIDGDLPDSAYRHRPWWANRTDDRGGQHLAWQSVGWETRDVDMSRERVRFIRLSNERKSAQTALPKPISILEAKEGLAAKFGVPLDAIEISIRA</sequence>
<comment type="caution">
    <text evidence="2">The sequence shown here is derived from an EMBL/GenBank/DDBJ whole genome shotgun (WGS) entry which is preliminary data.</text>
</comment>
<dbReference type="AlphaFoldDB" id="A0A844ZWN5"/>
<evidence type="ECO:0000259" key="1">
    <source>
        <dbReference type="Pfam" id="PF24698"/>
    </source>
</evidence>
<dbReference type="EMBL" id="WTYX01000002">
    <property type="protein sequence ID" value="MXO91652.1"/>
    <property type="molecule type" value="Genomic_DNA"/>
</dbReference>
<evidence type="ECO:0000313" key="2">
    <source>
        <dbReference type="EMBL" id="MXO91652.1"/>
    </source>
</evidence>
<reference evidence="2 3" key="1">
    <citation type="submission" date="2019-12" db="EMBL/GenBank/DDBJ databases">
        <title>Genomic-based taxomic classification of the family Erythrobacteraceae.</title>
        <authorList>
            <person name="Xu L."/>
        </authorList>
    </citation>
    <scope>NUCLEOTIDE SEQUENCE [LARGE SCALE GENOMIC DNA]</scope>
    <source>
        <strain evidence="2 3">KCTC 52763</strain>
    </source>
</reference>
<dbReference type="Proteomes" id="UP000442714">
    <property type="component" value="Unassembled WGS sequence"/>
</dbReference>